<gene>
    <name evidence="2" type="ORF">FD41_GL000537</name>
</gene>
<protein>
    <submittedName>
        <fullName evidence="2">Uncharacterized protein</fullName>
    </submittedName>
</protein>
<evidence type="ECO:0000256" key="1">
    <source>
        <dbReference type="SAM" id="Phobius"/>
    </source>
</evidence>
<comment type="caution">
    <text evidence="2">The sequence shown here is derived from an EMBL/GenBank/DDBJ whole genome shotgun (WGS) entry which is preliminary data.</text>
</comment>
<organism evidence="2 3">
    <name type="scientific">Lentilactobacillus farraginis DSM 18382 = JCM 14108</name>
    <dbReference type="NCBI Taxonomy" id="1423743"/>
    <lineage>
        <taxon>Bacteria</taxon>
        <taxon>Bacillati</taxon>
        <taxon>Bacillota</taxon>
        <taxon>Bacilli</taxon>
        <taxon>Lactobacillales</taxon>
        <taxon>Lactobacillaceae</taxon>
        <taxon>Lentilactobacillus</taxon>
    </lineage>
</organism>
<keyword evidence="3" id="KW-1185">Reference proteome</keyword>
<dbReference type="RefSeq" id="WP_051996055.1">
    <property type="nucleotide sequence ID" value="NZ_AZFY01000014.1"/>
</dbReference>
<feature type="transmembrane region" description="Helical" evidence="1">
    <location>
        <begin position="107"/>
        <end position="124"/>
    </location>
</feature>
<proteinExistence type="predicted"/>
<keyword evidence="1" id="KW-1133">Transmembrane helix</keyword>
<sequence length="129" mass="15410">MKFQWRYSLQNNVPWLIMAMTVTIDLPFDHDLHLMFPFLVIIISLLWLIYYLTFQRPYLTQHPQDKESNRHLNGWGMAVTTFMIIINISILLSFMKASDSPDNLLRLMLWLMFVTQIIRDLFAFPKTAK</sequence>
<dbReference type="AlphaFoldDB" id="A0A0R1WAV1"/>
<keyword evidence="1" id="KW-0472">Membrane</keyword>
<feature type="transmembrane region" description="Helical" evidence="1">
    <location>
        <begin position="34"/>
        <end position="54"/>
    </location>
</feature>
<dbReference type="PATRIC" id="fig|1423743.5.peg.553"/>
<dbReference type="EMBL" id="AZFY01000014">
    <property type="protein sequence ID" value="KRM12182.1"/>
    <property type="molecule type" value="Genomic_DNA"/>
</dbReference>
<accession>A0A0R1WAV1</accession>
<feature type="transmembrane region" description="Helical" evidence="1">
    <location>
        <begin position="12"/>
        <end position="28"/>
    </location>
</feature>
<name>A0A0R1WAV1_9LACO</name>
<evidence type="ECO:0000313" key="2">
    <source>
        <dbReference type="EMBL" id="KRM12182.1"/>
    </source>
</evidence>
<keyword evidence="1" id="KW-0812">Transmembrane</keyword>
<dbReference type="Proteomes" id="UP000051966">
    <property type="component" value="Unassembled WGS sequence"/>
</dbReference>
<feature type="transmembrane region" description="Helical" evidence="1">
    <location>
        <begin position="75"/>
        <end position="95"/>
    </location>
</feature>
<reference evidence="2 3" key="1">
    <citation type="journal article" date="2015" name="Genome Announc.">
        <title>Expanding the biotechnology potential of lactobacilli through comparative genomics of 213 strains and associated genera.</title>
        <authorList>
            <person name="Sun Z."/>
            <person name="Harris H.M."/>
            <person name="McCann A."/>
            <person name="Guo C."/>
            <person name="Argimon S."/>
            <person name="Zhang W."/>
            <person name="Yang X."/>
            <person name="Jeffery I.B."/>
            <person name="Cooney J.C."/>
            <person name="Kagawa T.F."/>
            <person name="Liu W."/>
            <person name="Song Y."/>
            <person name="Salvetti E."/>
            <person name="Wrobel A."/>
            <person name="Rasinkangas P."/>
            <person name="Parkhill J."/>
            <person name="Rea M.C."/>
            <person name="O'Sullivan O."/>
            <person name="Ritari J."/>
            <person name="Douillard F.P."/>
            <person name="Paul Ross R."/>
            <person name="Yang R."/>
            <person name="Briner A.E."/>
            <person name="Felis G.E."/>
            <person name="de Vos W.M."/>
            <person name="Barrangou R."/>
            <person name="Klaenhammer T.R."/>
            <person name="Caufield P.W."/>
            <person name="Cui Y."/>
            <person name="Zhang H."/>
            <person name="O'Toole P.W."/>
        </authorList>
    </citation>
    <scope>NUCLEOTIDE SEQUENCE [LARGE SCALE GENOMIC DNA]</scope>
    <source>
        <strain evidence="2 3">DSM 18382</strain>
    </source>
</reference>
<evidence type="ECO:0000313" key="3">
    <source>
        <dbReference type="Proteomes" id="UP000051966"/>
    </source>
</evidence>